<keyword evidence="4" id="KW-0545">Nucleotide biosynthesis</keyword>
<evidence type="ECO:0000256" key="3">
    <source>
        <dbReference type="ARBA" id="ARBA00022723"/>
    </source>
</evidence>
<dbReference type="PANTHER" id="PTHR11086:SF18">
    <property type="entry name" value="DEOXYCYTIDYLATE DEAMINASE"/>
    <property type="match status" value="1"/>
</dbReference>
<evidence type="ECO:0000313" key="11">
    <source>
        <dbReference type="EMBL" id="KAJ1920316.1"/>
    </source>
</evidence>
<dbReference type="GO" id="GO:0005737">
    <property type="term" value="C:cytoplasm"/>
    <property type="evidence" value="ECO:0007669"/>
    <property type="project" value="TreeGrafter"/>
</dbReference>
<evidence type="ECO:0000259" key="10">
    <source>
        <dbReference type="PROSITE" id="PS51747"/>
    </source>
</evidence>
<comment type="cofactor">
    <cofactor evidence="1">
        <name>Zn(2+)</name>
        <dbReference type="ChEBI" id="CHEBI:29105"/>
    </cofactor>
</comment>
<keyword evidence="3" id="KW-0479">Metal-binding</keyword>
<dbReference type="PROSITE" id="PS51747">
    <property type="entry name" value="CYT_DCMP_DEAMINASES_2"/>
    <property type="match status" value="1"/>
</dbReference>
<dbReference type="Pfam" id="PF00383">
    <property type="entry name" value="dCMP_cyt_deam_1"/>
    <property type="match status" value="1"/>
</dbReference>
<dbReference type="InterPro" id="IPR015517">
    <property type="entry name" value="dCMP_deaminase-rel"/>
</dbReference>
<reference evidence="11" key="1">
    <citation type="submission" date="2022-07" db="EMBL/GenBank/DDBJ databases">
        <title>Phylogenomic reconstructions and comparative analyses of Kickxellomycotina fungi.</title>
        <authorList>
            <person name="Reynolds N.K."/>
            <person name="Stajich J.E."/>
            <person name="Barry K."/>
            <person name="Grigoriev I.V."/>
            <person name="Crous P."/>
            <person name="Smith M.E."/>
        </authorList>
    </citation>
    <scope>NUCLEOTIDE SEQUENCE</scope>
    <source>
        <strain evidence="11">NBRC 100468</strain>
    </source>
</reference>
<evidence type="ECO:0000256" key="9">
    <source>
        <dbReference type="ARBA" id="ARBA00071582"/>
    </source>
</evidence>
<dbReference type="InterPro" id="IPR016192">
    <property type="entry name" value="APOBEC/CMP_deaminase_Zn-bd"/>
</dbReference>
<comment type="caution">
    <text evidence="11">The sequence shown here is derived from an EMBL/GenBank/DDBJ whole genome shotgun (WGS) entry which is preliminary data.</text>
</comment>
<keyword evidence="5 11" id="KW-0378">Hydrolase</keyword>
<evidence type="ECO:0000313" key="12">
    <source>
        <dbReference type="Proteomes" id="UP001150538"/>
    </source>
</evidence>
<dbReference type="GO" id="GO:0009165">
    <property type="term" value="P:nucleotide biosynthetic process"/>
    <property type="evidence" value="ECO:0007669"/>
    <property type="project" value="UniProtKB-KW"/>
</dbReference>
<dbReference type="FunFam" id="3.40.140.10:FF:000035">
    <property type="entry name" value="dCMP deaminase"/>
    <property type="match status" value="1"/>
</dbReference>
<dbReference type="PROSITE" id="PS00903">
    <property type="entry name" value="CYT_DCMP_DEAMINASES_1"/>
    <property type="match status" value="1"/>
</dbReference>
<sequence>MFIAVIGKLRKPNIAKTGDILIGSSASGRQEVVNYLVKHEGFTEVFIGDSLLNGHHSDEEDKVKTCHKNSDELLKYVTPRWRENFVTRDLCNTDSLYQFKKRPFFLLVAIHAPIKLRYQRRKLKCMSMGVGPPSFEEFIDNDDADTFGPYLNPSKSPKPGFKNVNFKELAKSSPASPPRTLPLPTFTLQDLISMSDVYVCNAFIDLDALYGYLKSLNLTDLERLRPSWDTYFMLLAELAAHRSNCMKRRVGCILVRDNQIIATGYNGTPKGILNCNEGGCPRCNDGTPCGVSLDHCLCIHAEENALLEAGRGRVGIGGACTLYCNTCPCLGCAKKIVQVGVKEVVYSNAYGMDDLTAKLFKEANITMRQHTQPKLKLGIQSL</sequence>
<dbReference type="EC" id="3.5.4.12" evidence="7"/>
<dbReference type="CDD" id="cd01286">
    <property type="entry name" value="deoxycytidylate_deaminase"/>
    <property type="match status" value="1"/>
</dbReference>
<feature type="domain" description="CMP/dCMP-type deaminase" evidence="10">
    <location>
        <begin position="227"/>
        <end position="382"/>
    </location>
</feature>
<dbReference type="Proteomes" id="UP001150538">
    <property type="component" value="Unassembled WGS sequence"/>
</dbReference>
<proteinExistence type="inferred from homology"/>
<name>A0A9W8A9M0_9FUNG</name>
<keyword evidence="12" id="KW-1185">Reference proteome</keyword>
<evidence type="ECO:0000256" key="7">
    <source>
        <dbReference type="ARBA" id="ARBA00038938"/>
    </source>
</evidence>
<evidence type="ECO:0000256" key="6">
    <source>
        <dbReference type="ARBA" id="ARBA00022833"/>
    </source>
</evidence>
<dbReference type="InterPro" id="IPR016193">
    <property type="entry name" value="Cytidine_deaminase-like"/>
</dbReference>
<keyword evidence="6" id="KW-0862">Zinc</keyword>
<dbReference type="EMBL" id="JANBPU010000015">
    <property type="protein sequence ID" value="KAJ1920316.1"/>
    <property type="molecule type" value="Genomic_DNA"/>
</dbReference>
<dbReference type="GO" id="GO:0004132">
    <property type="term" value="F:dCMP deaminase activity"/>
    <property type="evidence" value="ECO:0007669"/>
    <property type="project" value="UniProtKB-EC"/>
</dbReference>
<evidence type="ECO:0000256" key="5">
    <source>
        <dbReference type="ARBA" id="ARBA00022801"/>
    </source>
</evidence>
<dbReference type="AlphaFoldDB" id="A0A9W8A9M0"/>
<comment type="similarity">
    <text evidence="2">Belongs to the cytidine and deoxycytidylate deaminase family.</text>
</comment>
<dbReference type="Gene3D" id="3.40.140.10">
    <property type="entry name" value="Cytidine Deaminase, domain 2"/>
    <property type="match status" value="1"/>
</dbReference>
<dbReference type="SUPFAM" id="SSF53927">
    <property type="entry name" value="Cytidine deaminase-like"/>
    <property type="match status" value="1"/>
</dbReference>
<evidence type="ECO:0000256" key="1">
    <source>
        <dbReference type="ARBA" id="ARBA00001947"/>
    </source>
</evidence>
<accession>A0A9W8A9M0</accession>
<evidence type="ECO:0000256" key="8">
    <source>
        <dbReference type="ARBA" id="ARBA00041763"/>
    </source>
</evidence>
<protein>
    <recommendedName>
        <fullName evidence="9">Deoxycytidylate deaminase</fullName>
        <ecNumber evidence="7">3.5.4.12</ecNumber>
    </recommendedName>
    <alternativeName>
        <fullName evidence="8">dCMP deaminase</fullName>
    </alternativeName>
</protein>
<dbReference type="InterPro" id="IPR035105">
    <property type="entry name" value="Deoxycytidylate_deaminase_dom"/>
</dbReference>
<evidence type="ECO:0000256" key="4">
    <source>
        <dbReference type="ARBA" id="ARBA00022727"/>
    </source>
</evidence>
<dbReference type="OrthoDB" id="10063137at2759"/>
<dbReference type="PANTHER" id="PTHR11086">
    <property type="entry name" value="DEOXYCYTIDYLATE DEAMINASE-RELATED"/>
    <property type="match status" value="1"/>
</dbReference>
<evidence type="ECO:0000256" key="2">
    <source>
        <dbReference type="ARBA" id="ARBA00006576"/>
    </source>
</evidence>
<dbReference type="GO" id="GO:0008270">
    <property type="term" value="F:zinc ion binding"/>
    <property type="evidence" value="ECO:0007669"/>
    <property type="project" value="InterPro"/>
</dbReference>
<gene>
    <name evidence="11" type="primary">DCD1</name>
    <name evidence="11" type="ORF">H4219_001429</name>
</gene>
<organism evidence="11 12">
    <name type="scientific">Mycoemilia scoparia</name>
    <dbReference type="NCBI Taxonomy" id="417184"/>
    <lineage>
        <taxon>Eukaryota</taxon>
        <taxon>Fungi</taxon>
        <taxon>Fungi incertae sedis</taxon>
        <taxon>Zoopagomycota</taxon>
        <taxon>Kickxellomycotina</taxon>
        <taxon>Kickxellomycetes</taxon>
        <taxon>Kickxellales</taxon>
        <taxon>Kickxellaceae</taxon>
        <taxon>Mycoemilia</taxon>
    </lineage>
</organism>
<dbReference type="InterPro" id="IPR002125">
    <property type="entry name" value="CMP_dCMP_dom"/>
</dbReference>